<dbReference type="RefSeq" id="XP_009690603.1">
    <property type="nucleotide sequence ID" value="XM_009692308.1"/>
</dbReference>
<name>J4CD05_THEOR</name>
<dbReference type="GeneID" id="20714699"/>
<dbReference type="EMBL" id="AP011947">
    <property type="protein sequence ID" value="BAM40302.1"/>
    <property type="molecule type" value="Genomic_DNA"/>
</dbReference>
<gene>
    <name evidence="1" type="ORF">TOT_020000561</name>
</gene>
<evidence type="ECO:0000313" key="2">
    <source>
        <dbReference type="Proteomes" id="UP000003786"/>
    </source>
</evidence>
<protein>
    <submittedName>
        <fullName evidence="1">Uncharacterized protein</fullName>
    </submittedName>
</protein>
<organism evidence="1 2">
    <name type="scientific">Theileria orientalis strain Shintoku</name>
    <dbReference type="NCBI Taxonomy" id="869250"/>
    <lineage>
        <taxon>Eukaryota</taxon>
        <taxon>Sar</taxon>
        <taxon>Alveolata</taxon>
        <taxon>Apicomplexa</taxon>
        <taxon>Aconoidasida</taxon>
        <taxon>Piroplasmida</taxon>
        <taxon>Theileriidae</taxon>
        <taxon>Theileria</taxon>
    </lineage>
</organism>
<dbReference type="Proteomes" id="UP000003786">
    <property type="component" value="Chromosome 2"/>
</dbReference>
<keyword evidence="2" id="KW-1185">Reference proteome</keyword>
<proteinExistence type="predicted"/>
<dbReference type="AlphaFoldDB" id="J4CD05"/>
<dbReference type="KEGG" id="tot:TOT_020000561"/>
<dbReference type="VEuPathDB" id="PiroplasmaDB:TOT_020000561"/>
<reference evidence="1 2" key="1">
    <citation type="journal article" date="2012" name="MBio">
        <title>Comparative genome analysis of three eukaryotic parasites with differing abilities to transform leukocytes reveals key mediators of Theileria-induced leukocyte transformation.</title>
        <authorList>
            <person name="Hayashida K."/>
            <person name="Hara Y."/>
            <person name="Abe T."/>
            <person name="Yamasaki C."/>
            <person name="Toyoda A."/>
            <person name="Kosuge T."/>
            <person name="Suzuki Y."/>
            <person name="Sato Y."/>
            <person name="Kawashima S."/>
            <person name="Katayama T."/>
            <person name="Wakaguri H."/>
            <person name="Inoue N."/>
            <person name="Homma K."/>
            <person name="Tada-Umezaki M."/>
            <person name="Yagi Y."/>
            <person name="Fujii Y."/>
            <person name="Habara T."/>
            <person name="Kanehisa M."/>
            <person name="Watanabe H."/>
            <person name="Ito K."/>
            <person name="Gojobori T."/>
            <person name="Sugawara H."/>
            <person name="Imanishi T."/>
            <person name="Weir W."/>
            <person name="Gardner M."/>
            <person name="Pain A."/>
            <person name="Shiels B."/>
            <person name="Hattori M."/>
            <person name="Nene V."/>
            <person name="Sugimoto C."/>
        </authorList>
    </citation>
    <scope>NUCLEOTIDE SEQUENCE [LARGE SCALE GENOMIC DNA]</scope>
    <source>
        <strain evidence="1 2">Shintoku</strain>
    </source>
</reference>
<accession>J4CD05</accession>
<evidence type="ECO:0000313" key="1">
    <source>
        <dbReference type="EMBL" id="BAM40302.1"/>
    </source>
</evidence>
<sequence length="35" mass="3928">MATINYLSKLSCVSTDSPMIQIHGIRWGFRITLSS</sequence>